<reference evidence="1 2" key="1">
    <citation type="journal article" date="2022" name="DNA Res.">
        <title>Chromosomal-level genome assembly of the orchid tree Bauhinia variegata (Leguminosae; Cercidoideae) supports the allotetraploid origin hypothesis of Bauhinia.</title>
        <authorList>
            <person name="Zhong Y."/>
            <person name="Chen Y."/>
            <person name="Zheng D."/>
            <person name="Pang J."/>
            <person name="Liu Y."/>
            <person name="Luo S."/>
            <person name="Meng S."/>
            <person name="Qian L."/>
            <person name="Wei D."/>
            <person name="Dai S."/>
            <person name="Zhou R."/>
        </authorList>
    </citation>
    <scope>NUCLEOTIDE SEQUENCE [LARGE SCALE GENOMIC DNA]</scope>
    <source>
        <strain evidence="1">BV-YZ2020</strain>
    </source>
</reference>
<accession>A0ACB9KNF4</accession>
<organism evidence="1 2">
    <name type="scientific">Bauhinia variegata</name>
    <name type="common">Purple orchid tree</name>
    <name type="synonym">Phanera variegata</name>
    <dbReference type="NCBI Taxonomy" id="167791"/>
    <lineage>
        <taxon>Eukaryota</taxon>
        <taxon>Viridiplantae</taxon>
        <taxon>Streptophyta</taxon>
        <taxon>Embryophyta</taxon>
        <taxon>Tracheophyta</taxon>
        <taxon>Spermatophyta</taxon>
        <taxon>Magnoliopsida</taxon>
        <taxon>eudicotyledons</taxon>
        <taxon>Gunneridae</taxon>
        <taxon>Pentapetalae</taxon>
        <taxon>rosids</taxon>
        <taxon>fabids</taxon>
        <taxon>Fabales</taxon>
        <taxon>Fabaceae</taxon>
        <taxon>Cercidoideae</taxon>
        <taxon>Cercideae</taxon>
        <taxon>Bauhiniinae</taxon>
        <taxon>Bauhinia</taxon>
    </lineage>
</organism>
<name>A0ACB9KNF4_BAUVA</name>
<dbReference type="Proteomes" id="UP000828941">
    <property type="component" value="Chromosome 13"/>
</dbReference>
<protein>
    <submittedName>
        <fullName evidence="1">Uncharacterized protein</fullName>
    </submittedName>
</protein>
<dbReference type="EMBL" id="CM039438">
    <property type="protein sequence ID" value="KAI4298886.1"/>
    <property type="molecule type" value="Genomic_DNA"/>
</dbReference>
<evidence type="ECO:0000313" key="2">
    <source>
        <dbReference type="Proteomes" id="UP000828941"/>
    </source>
</evidence>
<sequence>MASVSASFPYTFTPLRKRYDVFISFRGEDTRDNFTSHLYAALRRRNIETCIDYRLEKGEELWPALEDAIENSYEFVVVFSENYASSTWCLDELNKIMEQRAKGCAVIPVFYKVDPSNVRRQKGSYGDAFAKHELNFFHSREKLKNWRFALTTAANLLGWDSCHRYAFLSFYV</sequence>
<gene>
    <name evidence="1" type="ORF">L6164_032399</name>
</gene>
<evidence type="ECO:0000313" key="1">
    <source>
        <dbReference type="EMBL" id="KAI4298886.1"/>
    </source>
</evidence>
<comment type="caution">
    <text evidence="1">The sequence shown here is derived from an EMBL/GenBank/DDBJ whole genome shotgun (WGS) entry which is preliminary data.</text>
</comment>
<keyword evidence="2" id="KW-1185">Reference proteome</keyword>
<proteinExistence type="predicted"/>